<proteinExistence type="predicted"/>
<feature type="transmembrane region" description="Helical" evidence="2">
    <location>
        <begin position="118"/>
        <end position="137"/>
    </location>
</feature>
<dbReference type="EMBL" id="CAJFCV020000004">
    <property type="protein sequence ID" value="CAG9112979.1"/>
    <property type="molecule type" value="Genomic_DNA"/>
</dbReference>
<evidence type="ECO:0000313" key="6">
    <source>
        <dbReference type="WBParaSite" id="BXY_1050900.1"/>
    </source>
</evidence>
<accession>A0A1I7SBW0</accession>
<dbReference type="Proteomes" id="UP000095284">
    <property type="component" value="Unplaced"/>
</dbReference>
<dbReference type="SMR" id="A0A1I7SBW0"/>
<reference evidence="6" key="1">
    <citation type="submission" date="2016-11" db="UniProtKB">
        <authorList>
            <consortium name="WormBaseParasite"/>
        </authorList>
    </citation>
    <scope>IDENTIFICATION</scope>
</reference>
<dbReference type="OrthoDB" id="10612450at2759"/>
<dbReference type="WBParaSite" id="BXY_1050900.1">
    <property type="protein sequence ID" value="BXY_1050900.1"/>
    <property type="gene ID" value="BXY_1050900"/>
</dbReference>
<feature type="transmembrane region" description="Helical" evidence="2">
    <location>
        <begin position="44"/>
        <end position="70"/>
    </location>
</feature>
<evidence type="ECO:0000313" key="5">
    <source>
        <dbReference type="Proteomes" id="UP000659654"/>
    </source>
</evidence>
<dbReference type="EMBL" id="CAJFDI010000004">
    <property type="protein sequence ID" value="CAD5224225.1"/>
    <property type="molecule type" value="Genomic_DNA"/>
</dbReference>
<keyword evidence="2" id="KW-0472">Membrane</keyword>
<reference evidence="3" key="2">
    <citation type="submission" date="2020-09" db="EMBL/GenBank/DDBJ databases">
        <authorList>
            <person name="Kikuchi T."/>
        </authorList>
    </citation>
    <scope>NUCLEOTIDE SEQUENCE</scope>
    <source>
        <strain evidence="3">Ka4C1</strain>
    </source>
</reference>
<gene>
    <name evidence="3" type="ORF">BXYJ_LOCUS7937</name>
</gene>
<dbReference type="Proteomes" id="UP000659654">
    <property type="component" value="Unassembled WGS sequence"/>
</dbReference>
<name>A0A1I7SBW0_BURXY</name>
<keyword evidence="5" id="KW-1185">Reference proteome</keyword>
<dbReference type="Proteomes" id="UP000582659">
    <property type="component" value="Unassembled WGS sequence"/>
</dbReference>
<keyword evidence="2" id="KW-1133">Transmembrane helix</keyword>
<evidence type="ECO:0000256" key="2">
    <source>
        <dbReference type="SAM" id="Phobius"/>
    </source>
</evidence>
<dbReference type="AlphaFoldDB" id="A0A1I7SBW0"/>
<evidence type="ECO:0000313" key="3">
    <source>
        <dbReference type="EMBL" id="CAD5224225.1"/>
    </source>
</evidence>
<feature type="region of interest" description="Disordered" evidence="1">
    <location>
        <begin position="1"/>
        <end position="28"/>
    </location>
</feature>
<organism evidence="4 6">
    <name type="scientific">Bursaphelenchus xylophilus</name>
    <name type="common">Pinewood nematode worm</name>
    <name type="synonym">Aphelenchoides xylophilus</name>
    <dbReference type="NCBI Taxonomy" id="6326"/>
    <lineage>
        <taxon>Eukaryota</taxon>
        <taxon>Metazoa</taxon>
        <taxon>Ecdysozoa</taxon>
        <taxon>Nematoda</taxon>
        <taxon>Chromadorea</taxon>
        <taxon>Rhabditida</taxon>
        <taxon>Tylenchina</taxon>
        <taxon>Tylenchomorpha</taxon>
        <taxon>Aphelenchoidea</taxon>
        <taxon>Aphelenchoididae</taxon>
        <taxon>Bursaphelenchus</taxon>
    </lineage>
</organism>
<feature type="compositionally biased region" description="Polar residues" evidence="1">
    <location>
        <begin position="1"/>
        <end position="19"/>
    </location>
</feature>
<sequence length="144" mass="15437">MSEAQSSAAPSQTGPTESQAGGGGGGGGSRRDKLITIFKSASFAFLWGCGWGAIGGFLLIFTFLAMLTFYIRLIYWAIPADLPGREIKVEFIIDCCCACACACDILIVWAVWGLPTLVGGVFGMFYTTIALGCLSYFEFKKWKG</sequence>
<keyword evidence="2" id="KW-0812">Transmembrane</keyword>
<feature type="transmembrane region" description="Helical" evidence="2">
    <location>
        <begin position="91"/>
        <end position="112"/>
    </location>
</feature>
<protein>
    <submittedName>
        <fullName evidence="3">(pine wood nematode) hypothetical protein</fullName>
    </submittedName>
</protein>
<evidence type="ECO:0000313" key="4">
    <source>
        <dbReference type="Proteomes" id="UP000095284"/>
    </source>
</evidence>
<evidence type="ECO:0000256" key="1">
    <source>
        <dbReference type="SAM" id="MobiDB-lite"/>
    </source>
</evidence>